<evidence type="ECO:0000313" key="1">
    <source>
        <dbReference type="EMBL" id="MBB3189857.1"/>
    </source>
</evidence>
<protein>
    <submittedName>
        <fullName evidence="1">AcrR family transcriptional regulator</fullName>
    </submittedName>
</protein>
<accession>A0A839VAX3</accession>
<dbReference type="SUPFAM" id="SSF46689">
    <property type="entry name" value="Homeodomain-like"/>
    <property type="match status" value="1"/>
</dbReference>
<dbReference type="SUPFAM" id="SSF48498">
    <property type="entry name" value="Tetracyclin repressor-like, C-terminal domain"/>
    <property type="match status" value="1"/>
</dbReference>
<dbReference type="EMBL" id="JACHXP010000004">
    <property type="protein sequence ID" value="MBB3189857.1"/>
    <property type="molecule type" value="Genomic_DNA"/>
</dbReference>
<dbReference type="InterPro" id="IPR009057">
    <property type="entry name" value="Homeodomain-like_sf"/>
</dbReference>
<proteinExistence type="predicted"/>
<dbReference type="InterPro" id="IPR036271">
    <property type="entry name" value="Tet_transcr_reg_TetR-rel_C_sf"/>
</dbReference>
<comment type="caution">
    <text evidence="1">The sequence shown here is derived from an EMBL/GenBank/DDBJ whole genome shotgun (WGS) entry which is preliminary data.</text>
</comment>
<gene>
    <name evidence="1" type="ORF">FHR94_001081</name>
</gene>
<keyword evidence="2" id="KW-1185">Reference proteome</keyword>
<organism evidence="1 2">
    <name type="scientific">Halomonas cerina</name>
    <dbReference type="NCBI Taxonomy" id="447424"/>
    <lineage>
        <taxon>Bacteria</taxon>
        <taxon>Pseudomonadati</taxon>
        <taxon>Pseudomonadota</taxon>
        <taxon>Gammaproteobacteria</taxon>
        <taxon>Oceanospirillales</taxon>
        <taxon>Halomonadaceae</taxon>
        <taxon>Halomonas</taxon>
    </lineage>
</organism>
<dbReference type="Proteomes" id="UP000547614">
    <property type="component" value="Unassembled WGS sequence"/>
</dbReference>
<dbReference type="RefSeq" id="WP_183324607.1">
    <property type="nucleotide sequence ID" value="NZ_JACHXP010000004.1"/>
</dbReference>
<sequence>MAMIPVHPTPQATSDLADAILETALVIAETQGWEAVRLTEVAARLDVPASRILAHYRDLDAVADAWFRRGLAAMLADPPGGFADWPARDRLEHCLLAWFDALAPHREITAQMLRTKAHPPHPHTWVPMIFELSRLIQWWRQAACLEAPYGSRRAQREELALSALFLATLRCWSGDTTSGQQDTRCFLHRRLKRLARWLDWDE</sequence>
<dbReference type="AlphaFoldDB" id="A0A839VAX3"/>
<name>A0A839VAX3_9GAMM</name>
<evidence type="ECO:0000313" key="2">
    <source>
        <dbReference type="Proteomes" id="UP000547614"/>
    </source>
</evidence>
<reference evidence="1 2" key="1">
    <citation type="submission" date="2020-08" db="EMBL/GenBank/DDBJ databases">
        <title>Genomic Encyclopedia of Type Strains, Phase III (KMG-III): the genomes of soil and plant-associated and newly described type strains.</title>
        <authorList>
            <person name="Whitman W."/>
        </authorList>
    </citation>
    <scope>NUCLEOTIDE SEQUENCE [LARGE SCALE GENOMIC DNA]</scope>
    <source>
        <strain evidence="1 2">CECT 7282</strain>
    </source>
</reference>
<dbReference type="Gene3D" id="1.10.357.10">
    <property type="entry name" value="Tetracycline Repressor, domain 2"/>
    <property type="match status" value="1"/>
</dbReference>